<comment type="caution">
    <text evidence="1">The sequence shown here is derived from an EMBL/GenBank/DDBJ whole genome shotgun (WGS) entry which is preliminary data.</text>
</comment>
<dbReference type="AlphaFoldDB" id="A0A9N7TXT6"/>
<reference evidence="1" key="1">
    <citation type="submission" date="2020-03" db="EMBL/GenBank/DDBJ databases">
        <authorList>
            <person name="Weist P."/>
        </authorList>
    </citation>
    <scope>NUCLEOTIDE SEQUENCE</scope>
</reference>
<proteinExistence type="predicted"/>
<accession>A0A9N7TXT6</accession>
<dbReference type="EMBL" id="CADEAL010000472">
    <property type="protein sequence ID" value="CAB1420668.1"/>
    <property type="molecule type" value="Genomic_DNA"/>
</dbReference>
<sequence length="112" mass="12384">MWMCWTRSLLSVQVSPSGRPLRHLSLRPDLLRAASSGQEDAFVSGRHESTKRGGPSFHSCFDPSIERTQACMPPARMAGLRLVRGWGLAEPGALMHMALQQKGPIDEATDWL</sequence>
<gene>
    <name evidence="1" type="ORF">PLEPLA_LOCUS8543</name>
</gene>
<organism evidence="1 2">
    <name type="scientific">Pleuronectes platessa</name>
    <name type="common">European plaice</name>
    <dbReference type="NCBI Taxonomy" id="8262"/>
    <lineage>
        <taxon>Eukaryota</taxon>
        <taxon>Metazoa</taxon>
        <taxon>Chordata</taxon>
        <taxon>Craniata</taxon>
        <taxon>Vertebrata</taxon>
        <taxon>Euteleostomi</taxon>
        <taxon>Actinopterygii</taxon>
        <taxon>Neopterygii</taxon>
        <taxon>Teleostei</taxon>
        <taxon>Neoteleostei</taxon>
        <taxon>Acanthomorphata</taxon>
        <taxon>Carangaria</taxon>
        <taxon>Pleuronectiformes</taxon>
        <taxon>Pleuronectoidei</taxon>
        <taxon>Pleuronectidae</taxon>
        <taxon>Pleuronectes</taxon>
    </lineage>
</organism>
<keyword evidence="2" id="KW-1185">Reference proteome</keyword>
<evidence type="ECO:0000313" key="1">
    <source>
        <dbReference type="EMBL" id="CAB1420668.1"/>
    </source>
</evidence>
<dbReference type="Proteomes" id="UP001153269">
    <property type="component" value="Unassembled WGS sequence"/>
</dbReference>
<protein>
    <submittedName>
        <fullName evidence="1">Uncharacterized protein</fullName>
    </submittedName>
</protein>
<evidence type="ECO:0000313" key="2">
    <source>
        <dbReference type="Proteomes" id="UP001153269"/>
    </source>
</evidence>
<name>A0A9N7TXT6_PLEPL</name>